<evidence type="ECO:0000259" key="1">
    <source>
        <dbReference type="Pfam" id="PF13407"/>
    </source>
</evidence>
<protein>
    <submittedName>
        <fullName evidence="2">Substrate-binding domain-containing protein</fullName>
    </submittedName>
</protein>
<gene>
    <name evidence="2" type="ORF">R3Q16_31400</name>
</gene>
<dbReference type="EMBL" id="JAWLKB010000032">
    <property type="protein sequence ID" value="MDV6271136.1"/>
    <property type="molecule type" value="Genomic_DNA"/>
</dbReference>
<evidence type="ECO:0000313" key="2">
    <source>
        <dbReference type="EMBL" id="MDV6271136.1"/>
    </source>
</evidence>
<dbReference type="Proteomes" id="UP001185927">
    <property type="component" value="Unassembled WGS sequence"/>
</dbReference>
<dbReference type="SUPFAM" id="SSF53822">
    <property type="entry name" value="Periplasmic binding protein-like I"/>
    <property type="match status" value="1"/>
</dbReference>
<proteinExistence type="predicted"/>
<sequence length="307" mass="32673">MTAVVPTTAKGQANIALFQQTAGILGINLTIKQVGTSAEEITNTFDEIANDKDLDGLYVNSRDPSLWQPQFDRIAARNIPIVLGSVTDDPAWTARSVNVLSADRAVINSTNNAADWMVADSNGTASSVVFTIPVQLTLTKIADAFKDRVASTCSGCSTERVDVKGFAAIGKDLPGTVVSYLQSHPDTKYVFMAFADMVTGVPDALRAAGIRDVKVFSQAAGSSNIQYLRDGGQAADVAYTHPFAAYVIMDALSRGMLGASMQAANEWMMPFQLLTGNNINTAATNDDGSVQVAGLNEHFLKLWGKTP</sequence>
<accession>A0ABU4C4D5</accession>
<keyword evidence="3" id="KW-1185">Reference proteome</keyword>
<dbReference type="Pfam" id="PF13407">
    <property type="entry name" value="Peripla_BP_4"/>
    <property type="match status" value="1"/>
</dbReference>
<dbReference type="InterPro" id="IPR025997">
    <property type="entry name" value="SBP_2_dom"/>
</dbReference>
<comment type="caution">
    <text evidence="2">The sequence shown here is derived from an EMBL/GenBank/DDBJ whole genome shotgun (WGS) entry which is preliminary data.</text>
</comment>
<name>A0ABU4C4D5_RHOGO</name>
<reference evidence="2 3" key="1">
    <citation type="submission" date="2023-10" db="EMBL/GenBank/DDBJ databases">
        <title>Development of a sustainable strategy for remediation of hydrocarbon-contaminated territories based on the waste exchange concept.</title>
        <authorList>
            <person name="Krivoruchko A."/>
        </authorList>
    </citation>
    <scope>NUCLEOTIDE SEQUENCE [LARGE SCALE GENOMIC DNA]</scope>
    <source>
        <strain evidence="2 3">IEGM 1203</strain>
    </source>
</reference>
<evidence type="ECO:0000313" key="3">
    <source>
        <dbReference type="Proteomes" id="UP001185927"/>
    </source>
</evidence>
<dbReference type="RefSeq" id="WP_317545597.1">
    <property type="nucleotide sequence ID" value="NZ_JAWLKB010000032.1"/>
</dbReference>
<dbReference type="Gene3D" id="3.40.50.2300">
    <property type="match status" value="2"/>
</dbReference>
<feature type="domain" description="Periplasmic binding protein" evidence="1">
    <location>
        <begin position="36"/>
        <end position="253"/>
    </location>
</feature>
<organism evidence="2 3">
    <name type="scientific">Rhodococcus globerulus</name>
    <dbReference type="NCBI Taxonomy" id="33008"/>
    <lineage>
        <taxon>Bacteria</taxon>
        <taxon>Bacillati</taxon>
        <taxon>Actinomycetota</taxon>
        <taxon>Actinomycetes</taxon>
        <taxon>Mycobacteriales</taxon>
        <taxon>Nocardiaceae</taxon>
        <taxon>Rhodococcus</taxon>
    </lineage>
</organism>
<dbReference type="InterPro" id="IPR028082">
    <property type="entry name" value="Peripla_BP_I"/>
</dbReference>